<evidence type="ECO:0000256" key="1">
    <source>
        <dbReference type="ARBA" id="ARBA00004167"/>
    </source>
</evidence>
<evidence type="ECO:0000256" key="2">
    <source>
        <dbReference type="ARBA" id="ARBA00008854"/>
    </source>
</evidence>
<protein>
    <submittedName>
        <fullName evidence="7">LemA family protein</fullName>
    </submittedName>
</protein>
<proteinExistence type="inferred from homology"/>
<dbReference type="InterPro" id="IPR007156">
    <property type="entry name" value="MamQ_LemA"/>
</dbReference>
<evidence type="ECO:0000256" key="4">
    <source>
        <dbReference type="ARBA" id="ARBA00022989"/>
    </source>
</evidence>
<evidence type="ECO:0000256" key="6">
    <source>
        <dbReference type="SAM" id="Phobius"/>
    </source>
</evidence>
<keyword evidence="4 6" id="KW-1133">Transmembrane helix</keyword>
<evidence type="ECO:0000256" key="5">
    <source>
        <dbReference type="ARBA" id="ARBA00023136"/>
    </source>
</evidence>
<dbReference type="Gene3D" id="1.20.1440.20">
    <property type="entry name" value="LemA-like domain"/>
    <property type="match status" value="1"/>
</dbReference>
<feature type="transmembrane region" description="Helical" evidence="6">
    <location>
        <begin position="6"/>
        <end position="26"/>
    </location>
</feature>
<dbReference type="PANTHER" id="PTHR34478:SF2">
    <property type="entry name" value="MEMBRANE PROTEIN"/>
    <property type="match status" value="1"/>
</dbReference>
<organism evidence="7 8">
    <name type="scientific">Secundilactobacillus oryzae JCM 18671</name>
    <dbReference type="NCBI Taxonomy" id="1291743"/>
    <lineage>
        <taxon>Bacteria</taxon>
        <taxon>Bacillati</taxon>
        <taxon>Bacillota</taxon>
        <taxon>Bacilli</taxon>
        <taxon>Lactobacillales</taxon>
        <taxon>Lactobacillaceae</taxon>
        <taxon>Secundilactobacillus</taxon>
    </lineage>
</organism>
<dbReference type="GO" id="GO:0016020">
    <property type="term" value="C:membrane"/>
    <property type="evidence" value="ECO:0007669"/>
    <property type="project" value="UniProtKB-SubCell"/>
</dbReference>
<comment type="similarity">
    <text evidence="2">Belongs to the LemA family.</text>
</comment>
<accession>A0A081BH39</accession>
<dbReference type="Proteomes" id="UP000028700">
    <property type="component" value="Unassembled WGS sequence"/>
</dbReference>
<dbReference type="Pfam" id="PF04011">
    <property type="entry name" value="LemA"/>
    <property type="match status" value="1"/>
</dbReference>
<dbReference type="STRING" id="1291743.LOSG293_050270"/>
<reference evidence="7" key="1">
    <citation type="journal article" date="2014" name="Genome Announc.">
        <title>Draft Genome Sequence of Lactobacillus oryzae Strain SG293T.</title>
        <authorList>
            <person name="Tanizawa Y."/>
            <person name="Fujisawa T."/>
            <person name="Mochizuki T."/>
            <person name="Kaminuma E."/>
            <person name="Nakamura Y."/>
            <person name="Tohno M."/>
        </authorList>
    </citation>
    <scope>NUCLEOTIDE SEQUENCE [LARGE SCALE GENOMIC DNA]</scope>
    <source>
        <strain evidence="7">SG293</strain>
    </source>
</reference>
<dbReference type="PANTHER" id="PTHR34478">
    <property type="entry name" value="PROTEIN LEMA"/>
    <property type="match status" value="1"/>
</dbReference>
<sequence length="194" mass="22036">MNMTWLIVIVIVALIAIIYVVQYNGLIKMRTYVEESWSQIDVQLKRRNDLIPNLISTVKGYANFEQETLAKVTSLRNQMANVPAGDRQKTMAVSNELSGAMSSFFAVAENYPTLKADAQFTKLMEELANTENKIAYSRQLYNTSVANLNLKIQSFPSNIVAGIHHFKQGDYLQVPEEEKENPTVNFDEFKGFDK</sequence>
<gene>
    <name evidence="7" type="primary">lemA</name>
    <name evidence="7" type="ORF">LOSG293_050270</name>
</gene>
<name>A0A081BH39_9LACO</name>
<comment type="caution">
    <text evidence="7">The sequence shown here is derived from an EMBL/GenBank/DDBJ whole genome shotgun (WGS) entry which is preliminary data.</text>
</comment>
<keyword evidence="3 6" id="KW-0812">Transmembrane</keyword>
<keyword evidence="5 6" id="KW-0472">Membrane</keyword>
<dbReference type="eggNOG" id="COG1704">
    <property type="taxonomic scope" value="Bacteria"/>
</dbReference>
<evidence type="ECO:0000313" key="7">
    <source>
        <dbReference type="EMBL" id="GAK47357.1"/>
    </source>
</evidence>
<keyword evidence="8" id="KW-1185">Reference proteome</keyword>
<comment type="subcellular location">
    <subcellularLocation>
        <location evidence="1">Membrane</location>
        <topology evidence="1">Single-pass membrane protein</topology>
    </subcellularLocation>
</comment>
<evidence type="ECO:0000313" key="8">
    <source>
        <dbReference type="Proteomes" id="UP000028700"/>
    </source>
</evidence>
<dbReference type="SUPFAM" id="SSF140478">
    <property type="entry name" value="LemA-like"/>
    <property type="match status" value="1"/>
</dbReference>
<dbReference type="AlphaFoldDB" id="A0A081BH39"/>
<dbReference type="EMBL" id="BBJM01000005">
    <property type="protein sequence ID" value="GAK47357.1"/>
    <property type="molecule type" value="Genomic_DNA"/>
</dbReference>
<evidence type="ECO:0000256" key="3">
    <source>
        <dbReference type="ARBA" id="ARBA00022692"/>
    </source>
</evidence>
<dbReference type="InterPro" id="IPR023353">
    <property type="entry name" value="LemA-like_dom_sf"/>
</dbReference>